<dbReference type="Pfam" id="PF13170">
    <property type="entry name" value="DUF4003"/>
    <property type="match status" value="1"/>
</dbReference>
<name>A0A923L332_9BACI</name>
<proteinExistence type="predicted"/>
<dbReference type="Proteomes" id="UP000637359">
    <property type="component" value="Unassembled WGS sequence"/>
</dbReference>
<organism evidence="1 2">
    <name type="scientific">Ornithinibacillus hominis</name>
    <dbReference type="NCBI Taxonomy" id="2763055"/>
    <lineage>
        <taxon>Bacteria</taxon>
        <taxon>Bacillati</taxon>
        <taxon>Bacillota</taxon>
        <taxon>Bacilli</taxon>
        <taxon>Bacillales</taxon>
        <taxon>Bacillaceae</taxon>
        <taxon>Ornithinibacillus</taxon>
    </lineage>
</organism>
<gene>
    <name evidence="1" type="ORF">H8S33_01945</name>
</gene>
<evidence type="ECO:0000313" key="2">
    <source>
        <dbReference type="Proteomes" id="UP000637359"/>
    </source>
</evidence>
<protein>
    <submittedName>
        <fullName evidence="1">DUF4003 domain-containing protein</fullName>
    </submittedName>
</protein>
<sequence length="322" mass="36768">MNNVLDSYKQTFDLLKRHMKWKVSDKRILMTISSIYVLNQKTLDVDRFLQLADAIKKKAGLFSSIRSHPRFTTAAMLDVKLERPEDKVDQLHELYDLFREARFGSGVFTYIAATILLTNGQLDPRVTILHAKEIYDGMKREHAFLTTSSDYPMATLLALENRTGIIQHIEDFYNELPKHGFRKGNDLQFLSHILALNTEAPKHVLINRVIHVMDSFVQAHIKAKQMYYPIIGMLALLPPEEYDIRPILSLYEELNSEKEFKWYKDINLILAASFFMNEKIEKNGLAETSLSTILEAILQAQQAVMIATVTATAAASSNNSGN</sequence>
<comment type="caution">
    <text evidence="1">The sequence shown here is derived from an EMBL/GenBank/DDBJ whole genome shotgun (WGS) entry which is preliminary data.</text>
</comment>
<reference evidence="1" key="1">
    <citation type="submission" date="2020-08" db="EMBL/GenBank/DDBJ databases">
        <title>Genome public.</title>
        <authorList>
            <person name="Liu C."/>
            <person name="Sun Q."/>
        </authorList>
    </citation>
    <scope>NUCLEOTIDE SEQUENCE</scope>
    <source>
        <strain evidence="1">BX22</strain>
    </source>
</reference>
<dbReference type="RefSeq" id="WP_186868276.1">
    <property type="nucleotide sequence ID" value="NZ_JACOOL010000001.1"/>
</dbReference>
<evidence type="ECO:0000313" key="1">
    <source>
        <dbReference type="EMBL" id="MBC5635577.1"/>
    </source>
</evidence>
<dbReference type="AlphaFoldDB" id="A0A923L332"/>
<dbReference type="EMBL" id="JACOOL010000001">
    <property type="protein sequence ID" value="MBC5635577.1"/>
    <property type="molecule type" value="Genomic_DNA"/>
</dbReference>
<dbReference type="InterPro" id="IPR025062">
    <property type="entry name" value="DUF4003"/>
</dbReference>
<accession>A0A923L332</accession>
<keyword evidence="2" id="KW-1185">Reference proteome</keyword>